<name>A0ABX7MYY2_9GAMM</name>
<evidence type="ECO:0000259" key="1">
    <source>
        <dbReference type="Pfam" id="PF00156"/>
    </source>
</evidence>
<dbReference type="Proteomes" id="UP000663555">
    <property type="component" value="Chromosome"/>
</dbReference>
<keyword evidence="2" id="KW-0808">Transferase</keyword>
<dbReference type="Gene3D" id="3.40.50.2020">
    <property type="match status" value="1"/>
</dbReference>
<feature type="domain" description="Phosphoribosyltransferase" evidence="1">
    <location>
        <begin position="11"/>
        <end position="142"/>
    </location>
</feature>
<sequence length="169" mass="18481">MTAQLDIDQLLDELETGLRQVLSGRGIDAPLLIGIRTGGVWLADLLSKRLGLKTPYGELDISFYRDDFSRIGLNPRVKPSSLPFDTEGQDIVLIDDVIMSGRTIRAAMNEIFDYGRPDSIILATLVDLGARELPIQPDVVGRSLTLAADQRVKLRGPDPLRIEVQGGSA</sequence>
<dbReference type="CDD" id="cd06223">
    <property type="entry name" value="PRTases_typeI"/>
    <property type="match status" value="1"/>
</dbReference>
<reference evidence="2 3" key="1">
    <citation type="submission" date="2021-03" db="EMBL/GenBank/DDBJ databases">
        <title>Genome sequencing of Marinobacter sp. LPB0319.</title>
        <authorList>
            <person name="Kim J."/>
        </authorList>
    </citation>
    <scope>NUCLEOTIDE SEQUENCE [LARGE SCALE GENOMIC DNA]</scope>
    <source>
        <strain evidence="2 3">LPB0319</strain>
    </source>
</reference>
<gene>
    <name evidence="2" type="primary">pyrR</name>
    <name evidence="2" type="ORF">LPB19_02990</name>
</gene>
<evidence type="ECO:0000313" key="2">
    <source>
        <dbReference type="EMBL" id="QSP95403.1"/>
    </source>
</evidence>
<protein>
    <submittedName>
        <fullName evidence="2">Bifunctional pyr operon transcriptional regulator/uracil phosphoribosyltransferase PyrR</fullName>
        <ecNumber evidence="2">2.4.2.9</ecNumber>
    </submittedName>
</protein>
<dbReference type="GO" id="GO:0004845">
    <property type="term" value="F:uracil phosphoribosyltransferase activity"/>
    <property type="evidence" value="ECO:0007669"/>
    <property type="project" value="UniProtKB-EC"/>
</dbReference>
<dbReference type="Pfam" id="PF00156">
    <property type="entry name" value="Pribosyltran"/>
    <property type="match status" value="1"/>
</dbReference>
<dbReference type="EC" id="2.4.2.9" evidence="2"/>
<dbReference type="InterPro" id="IPR050137">
    <property type="entry name" value="PyrR_bifunctional"/>
</dbReference>
<dbReference type="InterPro" id="IPR000836">
    <property type="entry name" value="PRTase_dom"/>
</dbReference>
<dbReference type="PANTHER" id="PTHR11608">
    <property type="entry name" value="BIFUNCTIONAL PROTEIN PYRR"/>
    <property type="match status" value="1"/>
</dbReference>
<organism evidence="2 3">
    <name type="scientific">Marinobacter salinisoli</name>
    <dbReference type="NCBI Taxonomy" id="2769486"/>
    <lineage>
        <taxon>Bacteria</taxon>
        <taxon>Pseudomonadati</taxon>
        <taxon>Pseudomonadota</taxon>
        <taxon>Gammaproteobacteria</taxon>
        <taxon>Pseudomonadales</taxon>
        <taxon>Marinobacteraceae</taxon>
        <taxon>Marinobacter</taxon>
    </lineage>
</organism>
<dbReference type="InterPro" id="IPR029057">
    <property type="entry name" value="PRTase-like"/>
</dbReference>
<dbReference type="EMBL" id="CP071247">
    <property type="protein sequence ID" value="QSP95403.1"/>
    <property type="molecule type" value="Genomic_DNA"/>
</dbReference>
<evidence type="ECO:0000313" key="3">
    <source>
        <dbReference type="Proteomes" id="UP000663555"/>
    </source>
</evidence>
<accession>A0ABX7MYY2</accession>
<keyword evidence="3" id="KW-1185">Reference proteome</keyword>
<proteinExistence type="predicted"/>
<dbReference type="SUPFAM" id="SSF53271">
    <property type="entry name" value="PRTase-like"/>
    <property type="match status" value="1"/>
</dbReference>
<dbReference type="PANTHER" id="PTHR11608:SF0">
    <property type="entry name" value="BIFUNCTIONAL PROTEIN PYRR"/>
    <property type="match status" value="1"/>
</dbReference>
<dbReference type="NCBIfam" id="NF003545">
    <property type="entry name" value="PRK05205.1-1"/>
    <property type="match status" value="1"/>
</dbReference>
<keyword evidence="2" id="KW-0328">Glycosyltransferase</keyword>
<dbReference type="RefSeq" id="WP_206644643.1">
    <property type="nucleotide sequence ID" value="NZ_CP071247.1"/>
</dbReference>